<dbReference type="Pfam" id="PF02518">
    <property type="entry name" value="HATPase_c"/>
    <property type="match status" value="1"/>
</dbReference>
<dbReference type="OrthoDB" id="9776552at2"/>
<evidence type="ECO:0000256" key="4">
    <source>
        <dbReference type="ARBA" id="ARBA00022679"/>
    </source>
</evidence>
<dbReference type="InterPro" id="IPR010559">
    <property type="entry name" value="Sig_transdc_His_kin_internal"/>
</dbReference>
<reference evidence="11 12" key="1">
    <citation type="submission" date="2014-02" db="EMBL/GenBank/DDBJ databases">
        <title>Genome sequence of Paenibacillus darwinianus reveals adaptive mechanisms for survival in Antarctic soils.</title>
        <authorList>
            <person name="Dsouza M."/>
            <person name="Taylor M.W."/>
            <person name="Turner S.J."/>
            <person name="Aislabie J."/>
        </authorList>
    </citation>
    <scope>NUCLEOTIDE SEQUENCE [LARGE SCALE GENOMIC DNA]</scope>
    <source>
        <strain evidence="11 12">CE1</strain>
    </source>
</reference>
<dbReference type="Pfam" id="PF02743">
    <property type="entry name" value="dCache_1"/>
    <property type="match status" value="1"/>
</dbReference>
<dbReference type="SUPFAM" id="SSF55874">
    <property type="entry name" value="ATPase domain of HSP90 chaperone/DNA topoisomerase II/histidine kinase"/>
    <property type="match status" value="1"/>
</dbReference>
<protein>
    <submittedName>
        <fullName evidence="11">Histidine kinase</fullName>
    </submittedName>
</protein>
<name>A0A9W5S117_9BACL</name>
<dbReference type="PANTHER" id="PTHR34220:SF7">
    <property type="entry name" value="SENSOR HISTIDINE KINASE YPDA"/>
    <property type="match status" value="1"/>
</dbReference>
<dbReference type="InterPro" id="IPR003660">
    <property type="entry name" value="HAMP_dom"/>
</dbReference>
<gene>
    <name evidence="11" type="ORF">BG53_01355</name>
</gene>
<dbReference type="GO" id="GO:0000155">
    <property type="term" value="F:phosphorelay sensor kinase activity"/>
    <property type="evidence" value="ECO:0007669"/>
    <property type="project" value="InterPro"/>
</dbReference>
<keyword evidence="5 9" id="KW-0812">Transmembrane</keyword>
<dbReference type="EMBL" id="JFHU01000117">
    <property type="protein sequence ID" value="EXX88737.1"/>
    <property type="molecule type" value="Genomic_DNA"/>
</dbReference>
<dbReference type="RefSeq" id="WP_051587651.1">
    <property type="nucleotide sequence ID" value="NZ_KK082154.1"/>
</dbReference>
<keyword evidence="4" id="KW-0808">Transferase</keyword>
<feature type="transmembrane region" description="Helical" evidence="9">
    <location>
        <begin position="6"/>
        <end position="32"/>
    </location>
</feature>
<keyword evidence="8 9" id="KW-0472">Membrane</keyword>
<accession>A0A9W5S117</accession>
<evidence type="ECO:0000256" key="6">
    <source>
        <dbReference type="ARBA" id="ARBA00022777"/>
    </source>
</evidence>
<keyword evidence="6 11" id="KW-0418">Kinase</keyword>
<evidence type="ECO:0000256" key="5">
    <source>
        <dbReference type="ARBA" id="ARBA00022692"/>
    </source>
</evidence>
<evidence type="ECO:0000313" key="11">
    <source>
        <dbReference type="EMBL" id="EXX88737.1"/>
    </source>
</evidence>
<organism evidence="11 12">
    <name type="scientific">Paenibacillus darwinianus</name>
    <dbReference type="NCBI Taxonomy" id="1380763"/>
    <lineage>
        <taxon>Bacteria</taxon>
        <taxon>Bacillati</taxon>
        <taxon>Bacillota</taxon>
        <taxon>Bacilli</taxon>
        <taxon>Bacillales</taxon>
        <taxon>Paenibacillaceae</taxon>
        <taxon>Paenibacillus</taxon>
    </lineage>
</organism>
<feature type="domain" description="HAMP" evidence="10">
    <location>
        <begin position="316"/>
        <end position="368"/>
    </location>
</feature>
<evidence type="ECO:0000256" key="8">
    <source>
        <dbReference type="ARBA" id="ARBA00023136"/>
    </source>
</evidence>
<keyword evidence="2" id="KW-1003">Cell membrane</keyword>
<dbReference type="Gene3D" id="6.10.340.10">
    <property type="match status" value="1"/>
</dbReference>
<evidence type="ECO:0000256" key="9">
    <source>
        <dbReference type="SAM" id="Phobius"/>
    </source>
</evidence>
<dbReference type="Pfam" id="PF06580">
    <property type="entry name" value="His_kinase"/>
    <property type="match status" value="1"/>
</dbReference>
<dbReference type="GO" id="GO:0005886">
    <property type="term" value="C:plasma membrane"/>
    <property type="evidence" value="ECO:0007669"/>
    <property type="project" value="UniProtKB-SubCell"/>
</dbReference>
<dbReference type="Gene3D" id="3.30.450.20">
    <property type="entry name" value="PAS domain"/>
    <property type="match status" value="1"/>
</dbReference>
<dbReference type="InterPro" id="IPR050640">
    <property type="entry name" value="Bact_2-comp_sensor_kinase"/>
</dbReference>
<dbReference type="InterPro" id="IPR003594">
    <property type="entry name" value="HATPase_dom"/>
</dbReference>
<dbReference type="Gene3D" id="3.30.565.10">
    <property type="entry name" value="Histidine kinase-like ATPase, C-terminal domain"/>
    <property type="match status" value="1"/>
</dbReference>
<keyword evidence="12" id="KW-1185">Reference proteome</keyword>
<evidence type="ECO:0000256" key="7">
    <source>
        <dbReference type="ARBA" id="ARBA00022989"/>
    </source>
</evidence>
<evidence type="ECO:0000259" key="10">
    <source>
        <dbReference type="PROSITE" id="PS50885"/>
    </source>
</evidence>
<dbReference type="PANTHER" id="PTHR34220">
    <property type="entry name" value="SENSOR HISTIDINE KINASE YPDA"/>
    <property type="match status" value="1"/>
</dbReference>
<evidence type="ECO:0000256" key="1">
    <source>
        <dbReference type="ARBA" id="ARBA00004651"/>
    </source>
</evidence>
<dbReference type="AlphaFoldDB" id="A0A9W5S117"/>
<dbReference type="Proteomes" id="UP000053750">
    <property type="component" value="Unassembled WGS sequence"/>
</dbReference>
<dbReference type="PROSITE" id="PS50885">
    <property type="entry name" value="HAMP"/>
    <property type="match status" value="1"/>
</dbReference>
<feature type="transmembrane region" description="Helical" evidence="9">
    <location>
        <begin position="295"/>
        <end position="316"/>
    </location>
</feature>
<keyword evidence="7 9" id="KW-1133">Transmembrane helix</keyword>
<proteinExistence type="predicted"/>
<keyword evidence="3" id="KW-0597">Phosphoprotein</keyword>
<comment type="subcellular location">
    <subcellularLocation>
        <location evidence="1">Cell membrane</location>
        <topology evidence="1">Multi-pass membrane protein</topology>
    </subcellularLocation>
</comment>
<evidence type="ECO:0000256" key="2">
    <source>
        <dbReference type="ARBA" id="ARBA00022475"/>
    </source>
</evidence>
<comment type="caution">
    <text evidence="11">The sequence shown here is derived from an EMBL/GenBank/DDBJ whole genome shotgun (WGS) entry which is preliminary data.</text>
</comment>
<dbReference type="InterPro" id="IPR033479">
    <property type="entry name" value="dCache_1"/>
</dbReference>
<evidence type="ECO:0000313" key="12">
    <source>
        <dbReference type="Proteomes" id="UP000053750"/>
    </source>
</evidence>
<dbReference type="InterPro" id="IPR036890">
    <property type="entry name" value="HATPase_C_sf"/>
</dbReference>
<evidence type="ECO:0000256" key="3">
    <source>
        <dbReference type="ARBA" id="ARBA00022553"/>
    </source>
</evidence>
<sequence length="589" mass="66432">MMTKKIPLFVQLIVGFSLIFIAVMSATGLFTYRYSSQIILEKTTLLLLESVIQMRGKMDVMLRDFDKTSQMIAFNPLIQTYLTNIDRGRPNQTTPTEIERFMKEQSRYNGSELGISIMDADGAMYHSRNSLTTYWRTKSDMTSASWYPALQNNRGRVLWLSGPAWRNGKIPAVVGVRELNNWTSLEKIGHLFIVFPVEALEKILEENNVDETRKVQLIDQLGIIVYSTDRGEIGTELDGSFRQKVAESKTDVISTRINGTQTYISYTSSDYSGLTIASYMEVPVAIRDVLSIQRAVFIIGVTGLAAAIAITAIYSWSISKPIQYLAMRLGRVNKGMFQPSKGPFVNREVAVLYDSFNNMVRNLDQTVKDLSDKQISEKQAQIVALKAQFRPHFLYNSLNTIYWELINEGKDKVAQMVLTLSDLLRYSIQPGSEMVTVKEDLEQLKRYMLLQNARYGDKLRLELDVDERILDCRIMKLLLQPLVENAVTHGLESVKGRPWLVRIAASVTGSDKIRFIVEDNGIGMSDNEMDEALRFGKDNDPIDIMHTGLGLANLHHRIGLIYGKEYGIRLANSSLGGLRAEVTLPMGGG</sequence>
<dbReference type="SMART" id="SM00387">
    <property type="entry name" value="HATPase_c"/>
    <property type="match status" value="1"/>
</dbReference>